<keyword evidence="1" id="KW-0812">Transmembrane</keyword>
<accession>A0A6J6I6G8</accession>
<feature type="transmembrane region" description="Helical" evidence="1">
    <location>
        <begin position="58"/>
        <end position="82"/>
    </location>
</feature>
<dbReference type="EMBL" id="CAEZUP010000065">
    <property type="protein sequence ID" value="CAB4616338.1"/>
    <property type="molecule type" value="Genomic_DNA"/>
</dbReference>
<proteinExistence type="predicted"/>
<keyword evidence="1" id="KW-0472">Membrane</keyword>
<organism evidence="2">
    <name type="scientific">freshwater metagenome</name>
    <dbReference type="NCBI Taxonomy" id="449393"/>
    <lineage>
        <taxon>unclassified sequences</taxon>
        <taxon>metagenomes</taxon>
        <taxon>ecological metagenomes</taxon>
    </lineage>
</organism>
<reference evidence="2" key="1">
    <citation type="submission" date="2020-05" db="EMBL/GenBank/DDBJ databases">
        <authorList>
            <person name="Chiriac C."/>
            <person name="Salcher M."/>
            <person name="Ghai R."/>
            <person name="Kavagutti S V."/>
        </authorList>
    </citation>
    <scope>NUCLEOTIDE SEQUENCE</scope>
</reference>
<evidence type="ECO:0000313" key="2">
    <source>
        <dbReference type="EMBL" id="CAB4616338.1"/>
    </source>
</evidence>
<sequence length="121" mass="12424">MSSTATVPKVLEQPTAPVIESSRPNAEPRVVAGIAAPEPLEVSPAATTDAADRSFGRAIISGSIIGIVLFIAAVWAVVRAIAPPEWPAGAVTAIAVWTGLWCGLFLGGTVAVGRWSLEQGH</sequence>
<dbReference type="AlphaFoldDB" id="A0A6J6I6G8"/>
<feature type="transmembrane region" description="Helical" evidence="1">
    <location>
        <begin position="94"/>
        <end position="117"/>
    </location>
</feature>
<keyword evidence="1" id="KW-1133">Transmembrane helix</keyword>
<protein>
    <submittedName>
        <fullName evidence="2">Unannotated protein</fullName>
    </submittedName>
</protein>
<name>A0A6J6I6G8_9ZZZZ</name>
<gene>
    <name evidence="2" type="ORF">UFOPK1835_01432</name>
</gene>
<evidence type="ECO:0000256" key="1">
    <source>
        <dbReference type="SAM" id="Phobius"/>
    </source>
</evidence>